<proteinExistence type="predicted"/>
<dbReference type="AlphaFoldDB" id="A0A7C8VTT1"/>
<dbReference type="Gene3D" id="3.20.20.140">
    <property type="entry name" value="Metal-dependent hydrolases"/>
    <property type="match status" value="1"/>
</dbReference>
<name>A0A7C8VTT1_ORBOL</name>
<evidence type="ECO:0000256" key="1">
    <source>
        <dbReference type="ARBA" id="ARBA00022801"/>
    </source>
</evidence>
<dbReference type="Gene3D" id="2.80.10.50">
    <property type="match status" value="1"/>
</dbReference>
<organism evidence="4 5">
    <name type="scientific">Orbilia oligospora</name>
    <name type="common">Nematode-trapping fungus</name>
    <name type="synonym">Arthrobotrys oligospora</name>
    <dbReference type="NCBI Taxonomy" id="2813651"/>
    <lineage>
        <taxon>Eukaryota</taxon>
        <taxon>Fungi</taxon>
        <taxon>Dikarya</taxon>
        <taxon>Ascomycota</taxon>
        <taxon>Pezizomycotina</taxon>
        <taxon>Orbiliomycetes</taxon>
        <taxon>Orbiliales</taxon>
        <taxon>Orbiliaceae</taxon>
        <taxon>Orbilia</taxon>
    </lineage>
</organism>
<dbReference type="InterPro" id="IPR011059">
    <property type="entry name" value="Metal-dep_hydrolase_composite"/>
</dbReference>
<dbReference type="Proteomes" id="UP000474640">
    <property type="component" value="Unassembled WGS sequence"/>
</dbReference>
<protein>
    <recommendedName>
        <fullName evidence="3">Amidohydrolase-related domain-containing protein</fullName>
    </recommendedName>
</protein>
<feature type="coiled-coil region" evidence="2">
    <location>
        <begin position="432"/>
        <end position="466"/>
    </location>
</feature>
<comment type="caution">
    <text evidence="4">The sequence shown here is derived from an EMBL/GenBank/DDBJ whole genome shotgun (WGS) entry which is preliminary data.</text>
</comment>
<keyword evidence="2" id="KW-0175">Coiled coil</keyword>
<dbReference type="SUPFAM" id="SSF51556">
    <property type="entry name" value="Metallo-dependent hydrolases"/>
    <property type="match status" value="1"/>
</dbReference>
<dbReference type="InterPro" id="IPR032466">
    <property type="entry name" value="Metal_Hydrolase"/>
</dbReference>
<dbReference type="OrthoDB" id="194468at2759"/>
<dbReference type="InterPro" id="IPR006680">
    <property type="entry name" value="Amidohydro-rel"/>
</dbReference>
<dbReference type="Pfam" id="PF01979">
    <property type="entry name" value="Amidohydro_1"/>
    <property type="match status" value="1"/>
</dbReference>
<evidence type="ECO:0000313" key="5">
    <source>
        <dbReference type="Proteomes" id="UP000474640"/>
    </source>
</evidence>
<dbReference type="SUPFAM" id="SSF51338">
    <property type="entry name" value="Composite domain of metallo-dependent hydrolases"/>
    <property type="match status" value="1"/>
</dbReference>
<dbReference type="GO" id="GO:0016810">
    <property type="term" value="F:hydrolase activity, acting on carbon-nitrogen (but not peptide) bonds"/>
    <property type="evidence" value="ECO:0007669"/>
    <property type="project" value="InterPro"/>
</dbReference>
<keyword evidence="1" id="KW-0378">Hydrolase</keyword>
<sequence length="579" mass="63500">MPNSMLLRGGIALIHGENDVVTAQRTDILVSGGKIKKIGESIEAGGAEVIDCTGKLISPGFVDTHHHCWQTQLKGRHANHMLLEYIPTGNLTAFLFGPDDVYLGELGGLMELIDAGVTTVVDHCHAIYSPEHANAALKATVESGIRSVFCYSSAFLTSEWDQNSTSIDQTPLPDWFLAHLVKLASQKHAEGRVEIGFGWDHFFLGEETNKMVFKTVRDAGVKLITTHWVNESPIFGPRSSITTMDQQSLVGPDILVSHGNQMNDEDATIFKKHGMSVSSTPMTELQMGHGLPICYDPRFEDCASLGVDCHSSGAGDMITQMRVGLQAERGVFNQKYVEQGKNPSTCKQTVENTFNLATIKGARACKLGDKVGSIAVGKSADFVIFDTETPAMICAAKRDPIAAIVLHSSIRDIDAVIVDGVVRKANGKLLPVETKEKELLNWKDIVAQLEESYELIEGKAKKLNYEEATKTIWILKPRPGFDSSFKLECGGYQIFDEDGKIWGTKEEEYRPELKHAFWGIVADQGTQSQDEPGYLIKDPIGSSAWSFAGIKGSQIILRPAPPNNQKTHPSQLFTFIPVL</sequence>
<dbReference type="Gene3D" id="2.30.40.10">
    <property type="entry name" value="Urease, subunit C, domain 1"/>
    <property type="match status" value="1"/>
</dbReference>
<evidence type="ECO:0000313" key="4">
    <source>
        <dbReference type="EMBL" id="KAF3284240.1"/>
    </source>
</evidence>
<feature type="domain" description="Amidohydrolase-related" evidence="3">
    <location>
        <begin position="57"/>
        <end position="422"/>
    </location>
</feature>
<dbReference type="PANTHER" id="PTHR43794:SF11">
    <property type="entry name" value="AMIDOHYDROLASE-RELATED DOMAIN-CONTAINING PROTEIN"/>
    <property type="match status" value="1"/>
</dbReference>
<dbReference type="PANTHER" id="PTHR43794">
    <property type="entry name" value="AMINOHYDROLASE SSNA-RELATED"/>
    <property type="match status" value="1"/>
</dbReference>
<gene>
    <name evidence="4" type="ORF">TWF970_011462</name>
</gene>
<evidence type="ECO:0000259" key="3">
    <source>
        <dbReference type="Pfam" id="PF01979"/>
    </source>
</evidence>
<dbReference type="InterPro" id="IPR050287">
    <property type="entry name" value="MTA/SAH_deaminase"/>
</dbReference>
<evidence type="ECO:0000256" key="2">
    <source>
        <dbReference type="SAM" id="Coils"/>
    </source>
</evidence>
<reference evidence="4 5" key="1">
    <citation type="submission" date="2020-01" db="EMBL/GenBank/DDBJ databases">
        <authorList>
            <person name="Palmer J.M."/>
        </authorList>
    </citation>
    <scope>NUCLEOTIDE SEQUENCE [LARGE SCALE GENOMIC DNA]</scope>
    <source>
        <strain evidence="4 5">TWF970</strain>
    </source>
</reference>
<accession>A0A7C8VTT1</accession>
<dbReference type="EMBL" id="JAABOJ010000009">
    <property type="protein sequence ID" value="KAF3284240.1"/>
    <property type="molecule type" value="Genomic_DNA"/>
</dbReference>